<protein>
    <submittedName>
        <fullName evidence="1">Uncharacterized protein</fullName>
    </submittedName>
</protein>
<sequence length="190" mass="22770">MLFDYLEEKKWSDISREERFFVSELYHDFKRDKEQCLSFIKENIIGDNKTDVINIISDVENVEVAFEVCLYRDLYKYLGKSIQKSIFPQKRTFDLCIFTEKGILIIEAKANQGYDGEQLLDIQEDRDIFLKEIFKDKDIKIAIISIHSGKYNPHRPTLEYFDGYLTWEQISNRYIDNKAIYQRANNIYRD</sequence>
<dbReference type="OrthoDB" id="7063658at2"/>
<evidence type="ECO:0000313" key="2">
    <source>
        <dbReference type="Proteomes" id="UP000219573"/>
    </source>
</evidence>
<gene>
    <name evidence="1" type="ORF">SAMN06265827_11623</name>
</gene>
<dbReference type="AlphaFoldDB" id="A0A285H9Y9"/>
<evidence type="ECO:0000313" key="1">
    <source>
        <dbReference type="EMBL" id="SNY32477.1"/>
    </source>
</evidence>
<dbReference type="Proteomes" id="UP000219573">
    <property type="component" value="Unassembled WGS sequence"/>
</dbReference>
<keyword evidence="2" id="KW-1185">Reference proteome</keyword>
<dbReference type="EMBL" id="OBDZ01000016">
    <property type="protein sequence ID" value="SNY32477.1"/>
    <property type="molecule type" value="Genomic_DNA"/>
</dbReference>
<name>A0A285H9Y9_9FIRM</name>
<reference evidence="2" key="1">
    <citation type="submission" date="2017-09" db="EMBL/GenBank/DDBJ databases">
        <authorList>
            <person name="Varghese N."/>
            <person name="Submissions S."/>
        </authorList>
    </citation>
    <scope>NUCLEOTIDE SEQUENCE [LARGE SCALE GENOMIC DNA]</scope>
    <source>
        <strain evidence="2">MSL47</strain>
    </source>
</reference>
<proteinExistence type="predicted"/>
<accession>A0A285H9Y9</accession>
<organism evidence="1 2">
    <name type="scientific">Orenia metallireducens</name>
    <dbReference type="NCBI Taxonomy" id="1413210"/>
    <lineage>
        <taxon>Bacteria</taxon>
        <taxon>Bacillati</taxon>
        <taxon>Bacillota</taxon>
        <taxon>Clostridia</taxon>
        <taxon>Halanaerobiales</taxon>
        <taxon>Halobacteroidaceae</taxon>
        <taxon>Orenia</taxon>
    </lineage>
</organism>
<dbReference type="RefSeq" id="WP_097018223.1">
    <property type="nucleotide sequence ID" value="NZ_OBDZ01000016.1"/>
</dbReference>